<protein>
    <submittedName>
        <fullName evidence="2">Uncharacterized protein</fullName>
    </submittedName>
</protein>
<dbReference type="Proteomes" id="UP000011750">
    <property type="component" value="Chromosome A08"/>
</dbReference>
<reference evidence="2 3" key="2">
    <citation type="journal article" date="2018" name="Hortic Res">
        <title>Improved Brassica rapa reference genome by single-molecule sequencing and chromosome conformation capture technologies.</title>
        <authorList>
            <person name="Zhang L."/>
            <person name="Cai X."/>
            <person name="Wu J."/>
            <person name="Liu M."/>
            <person name="Grob S."/>
            <person name="Cheng F."/>
            <person name="Liang J."/>
            <person name="Cai C."/>
            <person name="Liu Z."/>
            <person name="Liu B."/>
            <person name="Wang F."/>
            <person name="Li S."/>
            <person name="Liu F."/>
            <person name="Li X."/>
            <person name="Cheng L."/>
            <person name="Yang W."/>
            <person name="Li M.H."/>
            <person name="Grossniklaus U."/>
            <person name="Zheng H."/>
            <person name="Wang X."/>
        </authorList>
    </citation>
    <scope>NUCLEOTIDE SEQUENCE [LARGE SCALE GENOMIC DNA]</scope>
    <source>
        <strain evidence="2 3">cv. Chiifu-401-42</strain>
    </source>
</reference>
<evidence type="ECO:0000256" key="1">
    <source>
        <dbReference type="SAM" id="MobiDB-lite"/>
    </source>
</evidence>
<reference evidence="2 3" key="1">
    <citation type="journal article" date="2011" name="Nat. Genet.">
        <title>The genome of the mesopolyploid crop species Brassica rapa.</title>
        <authorList>
            <consortium name="Brassica rapa Genome Sequencing Project Consortium"/>
            <person name="Wang X."/>
            <person name="Wang H."/>
            <person name="Wang J."/>
            <person name="Sun R."/>
            <person name="Wu J."/>
            <person name="Liu S."/>
            <person name="Bai Y."/>
            <person name="Mun J.H."/>
            <person name="Bancroft I."/>
            <person name="Cheng F."/>
            <person name="Huang S."/>
            <person name="Li X."/>
            <person name="Hua W."/>
            <person name="Wang J."/>
            <person name="Wang X."/>
            <person name="Freeling M."/>
            <person name="Pires J.C."/>
            <person name="Paterson A.H."/>
            <person name="Chalhoub B."/>
            <person name="Wang B."/>
            <person name="Hayward A."/>
            <person name="Sharpe A.G."/>
            <person name="Park B.S."/>
            <person name="Weisshaar B."/>
            <person name="Liu B."/>
            <person name="Li B."/>
            <person name="Liu B."/>
            <person name="Tong C."/>
            <person name="Song C."/>
            <person name="Duran C."/>
            <person name="Peng C."/>
            <person name="Geng C."/>
            <person name="Koh C."/>
            <person name="Lin C."/>
            <person name="Edwards D."/>
            <person name="Mu D."/>
            <person name="Shen D."/>
            <person name="Soumpourou E."/>
            <person name="Li F."/>
            <person name="Fraser F."/>
            <person name="Conant G."/>
            <person name="Lassalle G."/>
            <person name="King G.J."/>
            <person name="Bonnema G."/>
            <person name="Tang H."/>
            <person name="Wang H."/>
            <person name="Belcram H."/>
            <person name="Zhou H."/>
            <person name="Hirakawa H."/>
            <person name="Abe H."/>
            <person name="Guo H."/>
            <person name="Wang H."/>
            <person name="Jin H."/>
            <person name="Parkin I.A."/>
            <person name="Batley J."/>
            <person name="Kim J.S."/>
            <person name="Just J."/>
            <person name="Li J."/>
            <person name="Xu J."/>
            <person name="Deng J."/>
            <person name="Kim J.A."/>
            <person name="Li J."/>
            <person name="Yu J."/>
            <person name="Meng J."/>
            <person name="Wang J."/>
            <person name="Min J."/>
            <person name="Poulain J."/>
            <person name="Wang J."/>
            <person name="Hatakeyama K."/>
            <person name="Wu K."/>
            <person name="Wang L."/>
            <person name="Fang L."/>
            <person name="Trick M."/>
            <person name="Links M.G."/>
            <person name="Zhao M."/>
            <person name="Jin M."/>
            <person name="Ramchiary N."/>
            <person name="Drou N."/>
            <person name="Berkman P.J."/>
            <person name="Cai Q."/>
            <person name="Huang Q."/>
            <person name="Li R."/>
            <person name="Tabata S."/>
            <person name="Cheng S."/>
            <person name="Zhang S."/>
            <person name="Zhang S."/>
            <person name="Huang S."/>
            <person name="Sato S."/>
            <person name="Sun S."/>
            <person name="Kwon S.J."/>
            <person name="Choi S.R."/>
            <person name="Lee T.H."/>
            <person name="Fan W."/>
            <person name="Zhao X."/>
            <person name="Tan X."/>
            <person name="Xu X."/>
            <person name="Wang Y."/>
            <person name="Qiu Y."/>
            <person name="Yin Y."/>
            <person name="Li Y."/>
            <person name="Du Y."/>
            <person name="Liao Y."/>
            <person name="Lim Y."/>
            <person name="Narusaka Y."/>
            <person name="Wang Y."/>
            <person name="Wang Z."/>
            <person name="Li Z."/>
            <person name="Wang Z."/>
            <person name="Xiong Z."/>
            <person name="Zhang Z."/>
        </authorList>
    </citation>
    <scope>NUCLEOTIDE SEQUENCE [LARGE SCALE GENOMIC DNA]</scope>
    <source>
        <strain evidence="2 3">cv. Chiifu-401-42</strain>
    </source>
</reference>
<dbReference type="Gramene" id="Bra020929.1">
    <property type="protein sequence ID" value="Bra020929.1-P"/>
    <property type="gene ID" value="Bra020929"/>
</dbReference>
<evidence type="ECO:0000313" key="3">
    <source>
        <dbReference type="Proteomes" id="UP000011750"/>
    </source>
</evidence>
<name>M4DWN5_BRACM</name>
<accession>M4DWN5</accession>
<dbReference type="EnsemblPlants" id="Bra020929.1">
    <property type="protein sequence ID" value="Bra020929.1-P"/>
    <property type="gene ID" value="Bra020929"/>
</dbReference>
<dbReference type="InParanoid" id="M4DWN5"/>
<feature type="compositionally biased region" description="Polar residues" evidence="1">
    <location>
        <begin position="84"/>
        <end position="97"/>
    </location>
</feature>
<sequence length="302" mass="32403">MKKLASSSLHYKDSVIETVAGMIKDMKSEILGSLAAGYAPVASHGHHNSVSAGTVSKTGFTKQPQRLGDAGKVDVVFEGHHISPSTGNVSIAGSSKQPEGVGEDENANTIDNVLENLSHYSTPPGSPHIGAVSNALCEEENLSIPTRATPGAHSHQLTVQLREAIDGTDTSSKQDTCNIPPVAPLPRPNNQGSLGFRQYCPSGEPSFSLGLTQDKAASSPHEQDQMVVNENEVGVGRHNDTVNSRKSKRMRIVPPYLLTGYQCESAILNMARQGQLCGGSYYEMSVIREKYVRLSTLLKKPW</sequence>
<dbReference type="HOGENOM" id="CLU_922436_0_0_1"/>
<keyword evidence="3" id="KW-1185">Reference proteome</keyword>
<dbReference type="AlphaFoldDB" id="M4DWN5"/>
<organism evidence="2 3">
    <name type="scientific">Brassica campestris</name>
    <name type="common">Field mustard</name>
    <dbReference type="NCBI Taxonomy" id="3711"/>
    <lineage>
        <taxon>Eukaryota</taxon>
        <taxon>Viridiplantae</taxon>
        <taxon>Streptophyta</taxon>
        <taxon>Embryophyta</taxon>
        <taxon>Tracheophyta</taxon>
        <taxon>Spermatophyta</taxon>
        <taxon>Magnoliopsida</taxon>
        <taxon>eudicotyledons</taxon>
        <taxon>Gunneridae</taxon>
        <taxon>Pentapetalae</taxon>
        <taxon>rosids</taxon>
        <taxon>malvids</taxon>
        <taxon>Brassicales</taxon>
        <taxon>Brassicaceae</taxon>
        <taxon>Brassiceae</taxon>
        <taxon>Brassica</taxon>
    </lineage>
</organism>
<proteinExistence type="predicted"/>
<feature type="region of interest" description="Disordered" evidence="1">
    <location>
        <begin position="84"/>
        <end position="105"/>
    </location>
</feature>
<evidence type="ECO:0000313" key="2">
    <source>
        <dbReference type="EnsemblPlants" id="Bra020929.1-P"/>
    </source>
</evidence>
<reference evidence="2" key="3">
    <citation type="submission" date="2023-03" db="UniProtKB">
        <authorList>
            <consortium name="EnsemblPlants"/>
        </authorList>
    </citation>
    <scope>IDENTIFICATION</scope>
    <source>
        <strain evidence="2">cv. Chiifu-401-42</strain>
    </source>
</reference>